<evidence type="ECO:0000313" key="1">
    <source>
        <dbReference type="EMBL" id="AMY08669.1"/>
    </source>
</evidence>
<protein>
    <recommendedName>
        <fullName evidence="3">Gluconate 2-dehydrogenase subunit 3</fullName>
    </recommendedName>
</protein>
<evidence type="ECO:0000313" key="2">
    <source>
        <dbReference type="Proteomes" id="UP000076079"/>
    </source>
</evidence>
<organism evidence="1 2">
    <name type="scientific">Luteitalea pratensis</name>
    <dbReference type="NCBI Taxonomy" id="1855912"/>
    <lineage>
        <taxon>Bacteria</taxon>
        <taxon>Pseudomonadati</taxon>
        <taxon>Acidobacteriota</taxon>
        <taxon>Vicinamibacteria</taxon>
        <taxon>Vicinamibacterales</taxon>
        <taxon>Vicinamibacteraceae</taxon>
        <taxon>Luteitalea</taxon>
    </lineage>
</organism>
<dbReference type="KEGG" id="abac:LuPra_01873"/>
<proteinExistence type="predicted"/>
<dbReference type="RefSeq" id="WP_110170492.1">
    <property type="nucleotide sequence ID" value="NZ_CP015136.1"/>
</dbReference>
<name>A0A143PLL6_LUTPR</name>
<keyword evidence="2" id="KW-1185">Reference proteome</keyword>
<dbReference type="OrthoDB" id="122105at2"/>
<dbReference type="InterPro" id="IPR027056">
    <property type="entry name" value="Gluconate_2DH_su3"/>
</dbReference>
<reference evidence="2" key="2">
    <citation type="submission" date="2016-04" db="EMBL/GenBank/DDBJ databases">
        <title>First Complete Genome Sequence of a Subdivision 6 Acidobacterium.</title>
        <authorList>
            <person name="Huang S."/>
            <person name="Vieira S."/>
            <person name="Bunk B."/>
            <person name="Riedel T."/>
            <person name="Sproeer C."/>
            <person name="Overmann J."/>
        </authorList>
    </citation>
    <scope>NUCLEOTIDE SEQUENCE [LARGE SCALE GENOMIC DNA]</scope>
    <source>
        <strain evidence="2">DSM 100886 HEG_-6_39</strain>
    </source>
</reference>
<dbReference type="STRING" id="1855912.LuPra_01873"/>
<dbReference type="InterPro" id="IPR006311">
    <property type="entry name" value="TAT_signal"/>
</dbReference>
<gene>
    <name evidence="1" type="ORF">LuPra_01873</name>
</gene>
<dbReference type="AlphaFoldDB" id="A0A143PLL6"/>
<reference evidence="1 2" key="1">
    <citation type="journal article" date="2016" name="Genome Announc.">
        <title>First Complete Genome Sequence of a Subdivision 6 Acidobacterium Strain.</title>
        <authorList>
            <person name="Huang S."/>
            <person name="Vieira S."/>
            <person name="Bunk B."/>
            <person name="Riedel T."/>
            <person name="Sproer C."/>
            <person name="Overmann J."/>
        </authorList>
    </citation>
    <scope>NUCLEOTIDE SEQUENCE [LARGE SCALE GENOMIC DNA]</scope>
    <source>
        <strain evidence="2">DSM 100886 HEG_-6_39</strain>
    </source>
</reference>
<dbReference type="Pfam" id="PF13618">
    <property type="entry name" value="Gluconate_2-dh3"/>
    <property type="match status" value="1"/>
</dbReference>
<accession>A0A143PLL6</accession>
<dbReference type="PROSITE" id="PS51318">
    <property type="entry name" value="TAT"/>
    <property type="match status" value="1"/>
</dbReference>
<dbReference type="Proteomes" id="UP000076079">
    <property type="component" value="Chromosome"/>
</dbReference>
<dbReference type="EMBL" id="CP015136">
    <property type="protein sequence ID" value="AMY08669.1"/>
    <property type="molecule type" value="Genomic_DNA"/>
</dbReference>
<evidence type="ECO:0008006" key="3">
    <source>
        <dbReference type="Google" id="ProtNLM"/>
    </source>
</evidence>
<sequence length="205" mass="21276">MTDHGRALPLVWHPDSASAAGASAGTPGGITRRSALQGLAAGLGLAAGTPADAHESHHPLAAHVAQRPTKPAITVAKKPQFFDPHQFATLTLVSELIVPGSVASGSPAWIDEVLAIEHEDLRLTFISALAAVDAAARDQHGSTFRALPATQQPALLESLTTPVATLKSWIAGAHYSSEAGMKELGFTGNVFFESFPACTHAEGHE</sequence>